<dbReference type="InterPro" id="IPR014044">
    <property type="entry name" value="CAP_dom"/>
</dbReference>
<proteinExistence type="predicted"/>
<dbReference type="InterPro" id="IPR034113">
    <property type="entry name" value="SCP_GAPR1-like"/>
</dbReference>
<evidence type="ECO:0000256" key="2">
    <source>
        <dbReference type="SAM" id="SignalP"/>
    </source>
</evidence>
<evidence type="ECO:0000256" key="1">
    <source>
        <dbReference type="SAM" id="MobiDB-lite"/>
    </source>
</evidence>
<evidence type="ECO:0000313" key="5">
    <source>
        <dbReference type="Proteomes" id="UP001249851"/>
    </source>
</evidence>
<dbReference type="FunFam" id="3.40.33.10:FF:000010">
    <property type="entry name" value="Predicted protein"/>
    <property type="match status" value="1"/>
</dbReference>
<dbReference type="InterPro" id="IPR035940">
    <property type="entry name" value="CAP_sf"/>
</dbReference>
<reference evidence="4" key="2">
    <citation type="journal article" date="2023" name="Science">
        <title>Genomic signatures of disease resistance in endangered staghorn corals.</title>
        <authorList>
            <person name="Vollmer S.V."/>
            <person name="Selwyn J.D."/>
            <person name="Despard B.A."/>
            <person name="Roesel C.L."/>
        </authorList>
    </citation>
    <scope>NUCLEOTIDE SEQUENCE</scope>
    <source>
        <strain evidence="4">K2</strain>
    </source>
</reference>
<reference evidence="4" key="1">
    <citation type="journal article" date="2023" name="G3 (Bethesda)">
        <title>Whole genome assembly and annotation of the endangered Caribbean coral Acropora cervicornis.</title>
        <authorList>
            <person name="Selwyn J.D."/>
            <person name="Vollmer S.V."/>
        </authorList>
    </citation>
    <scope>NUCLEOTIDE SEQUENCE</scope>
    <source>
        <strain evidence="4">K2</strain>
    </source>
</reference>
<feature type="region of interest" description="Disordered" evidence="1">
    <location>
        <begin position="297"/>
        <end position="342"/>
    </location>
</feature>
<dbReference type="Pfam" id="PF00188">
    <property type="entry name" value="CAP"/>
    <property type="match status" value="1"/>
</dbReference>
<comment type="caution">
    <text evidence="4">The sequence shown here is derived from an EMBL/GenBank/DDBJ whole genome shotgun (WGS) entry which is preliminary data.</text>
</comment>
<keyword evidence="2" id="KW-0732">Signal</keyword>
<dbReference type="Proteomes" id="UP001249851">
    <property type="component" value="Unassembled WGS sequence"/>
</dbReference>
<dbReference type="EMBL" id="JARQWQ010000044">
    <property type="protein sequence ID" value="KAK2558542.1"/>
    <property type="molecule type" value="Genomic_DNA"/>
</dbReference>
<feature type="chain" id="PRO_5042112910" evidence="2">
    <location>
        <begin position="21"/>
        <end position="488"/>
    </location>
</feature>
<evidence type="ECO:0000259" key="3">
    <source>
        <dbReference type="SMART" id="SM00198"/>
    </source>
</evidence>
<name>A0AAD9V2A9_ACRCE</name>
<dbReference type="InterPro" id="IPR001283">
    <property type="entry name" value="CRISP-related"/>
</dbReference>
<sequence length="488" mass="52411">MKGNLFGFACFLLWSLSTSTQEAHHPTPSKRLTMAHKGQHSNNKTSYSTLKNITQPKVPINQNKPQKSQSSAATVHNALAPSNSQASKIAVSTLRRVLGHAQASQAQATGRAILVHNVNDEVKHVVQGSTSERPSVIVVNPDSSKSSLDPFSQDCLDAHNNYRAKHGVPPLMWSRDLAEGAQAWADQLASTDSLQHDQVATQNHKIGENLAYFQPAVPKCEGAMVDNCVNCREMVQRWYDEVKNYDFDKGGPNRIKAPYRHFSQLIWADTSELGVGTAVSKRFGFITVARYRPSGNGGGAVEFTKNVPPEGGPLPSLTPQNNGKEKSDTNIKPASPASESTVVSSLAPTFTATPSASVLPSKKTNQDVPDRVAAQSIKTAIKIPAKNSSAQRAKPAVLVPTKSASASIPAAPKQVGAKIDSHTSDQPITKGARAKGGFVHTLTANDGAKAQVYLSKNGAHAGIVFRNKIFRVSQDEDSSNVKRTIYVM</sequence>
<dbReference type="Gene3D" id="3.40.33.10">
    <property type="entry name" value="CAP"/>
    <property type="match status" value="1"/>
</dbReference>
<dbReference type="PRINTS" id="PR00837">
    <property type="entry name" value="V5TPXLIKE"/>
</dbReference>
<accession>A0AAD9V2A9</accession>
<feature type="domain" description="SCP" evidence="3">
    <location>
        <begin position="150"/>
        <end position="299"/>
    </location>
</feature>
<dbReference type="PANTHER" id="PTHR10334">
    <property type="entry name" value="CYSTEINE-RICH SECRETORY PROTEIN-RELATED"/>
    <property type="match status" value="1"/>
</dbReference>
<dbReference type="SMART" id="SM00198">
    <property type="entry name" value="SCP"/>
    <property type="match status" value="1"/>
</dbReference>
<protein>
    <submittedName>
        <fullName evidence="4">Golgi-associated plant pathogenesis-related protein 1</fullName>
    </submittedName>
</protein>
<feature type="region of interest" description="Disordered" evidence="1">
    <location>
        <begin position="409"/>
        <end position="431"/>
    </location>
</feature>
<dbReference type="CDD" id="cd05382">
    <property type="entry name" value="CAP_GAPR1-like"/>
    <property type="match status" value="1"/>
</dbReference>
<keyword evidence="5" id="KW-1185">Reference proteome</keyword>
<feature type="signal peptide" evidence="2">
    <location>
        <begin position="1"/>
        <end position="20"/>
    </location>
</feature>
<dbReference type="SUPFAM" id="SSF55797">
    <property type="entry name" value="PR-1-like"/>
    <property type="match status" value="1"/>
</dbReference>
<gene>
    <name evidence="4" type="ORF">P5673_019262</name>
</gene>
<dbReference type="AlphaFoldDB" id="A0AAD9V2A9"/>
<feature type="region of interest" description="Disordered" evidence="1">
    <location>
        <begin position="22"/>
        <end position="47"/>
    </location>
</feature>
<evidence type="ECO:0000313" key="4">
    <source>
        <dbReference type="EMBL" id="KAK2558542.1"/>
    </source>
</evidence>
<organism evidence="4 5">
    <name type="scientific">Acropora cervicornis</name>
    <name type="common">Staghorn coral</name>
    <dbReference type="NCBI Taxonomy" id="6130"/>
    <lineage>
        <taxon>Eukaryota</taxon>
        <taxon>Metazoa</taxon>
        <taxon>Cnidaria</taxon>
        <taxon>Anthozoa</taxon>
        <taxon>Hexacorallia</taxon>
        <taxon>Scleractinia</taxon>
        <taxon>Astrocoeniina</taxon>
        <taxon>Acroporidae</taxon>
        <taxon>Acropora</taxon>
    </lineage>
</organism>